<dbReference type="PANTHER" id="PTHR37423:SF2">
    <property type="entry name" value="MEMBRANE-BOUND LYTIC MUREIN TRANSGLYCOSYLASE C"/>
    <property type="match status" value="1"/>
</dbReference>
<dbReference type="RefSeq" id="WP_068684270.1">
    <property type="nucleotide sequence ID" value="NZ_LYPA01000064.1"/>
</dbReference>
<dbReference type="PROSITE" id="PS00922">
    <property type="entry name" value="TRANSGLYCOSYLASE"/>
    <property type="match status" value="1"/>
</dbReference>
<dbReference type="InterPro" id="IPR023346">
    <property type="entry name" value="Lysozyme-like_dom_sf"/>
</dbReference>
<feature type="domain" description="Transglycosylase SLT" evidence="2">
    <location>
        <begin position="136"/>
        <end position="231"/>
    </location>
</feature>
<dbReference type="GO" id="GO:0000270">
    <property type="term" value="P:peptidoglycan metabolic process"/>
    <property type="evidence" value="ECO:0007669"/>
    <property type="project" value="InterPro"/>
</dbReference>
<dbReference type="GO" id="GO:0016020">
    <property type="term" value="C:membrane"/>
    <property type="evidence" value="ECO:0007669"/>
    <property type="project" value="InterPro"/>
</dbReference>
<comment type="caution">
    <text evidence="3">The sequence shown here is derived from an EMBL/GenBank/DDBJ whole genome shotgun (WGS) entry which is preliminary data.</text>
</comment>
<dbReference type="STRING" id="1844972.A7K91_05435"/>
<dbReference type="EMBL" id="LYPA01000064">
    <property type="protein sequence ID" value="OBR65012.1"/>
    <property type="molecule type" value="Genomic_DNA"/>
</dbReference>
<evidence type="ECO:0000256" key="1">
    <source>
        <dbReference type="ARBA" id="ARBA00007734"/>
    </source>
</evidence>
<reference evidence="3 4" key="1">
    <citation type="submission" date="2016-05" db="EMBL/GenBank/DDBJ databases">
        <title>Paenibacillus oryzae. sp. nov., isolated from the rice root.</title>
        <authorList>
            <person name="Zhang J."/>
            <person name="Zhang X."/>
        </authorList>
    </citation>
    <scope>NUCLEOTIDE SEQUENCE [LARGE SCALE GENOMIC DNA]</scope>
    <source>
        <strain evidence="3 4">1DrF-4</strain>
    </source>
</reference>
<dbReference type="InterPro" id="IPR000189">
    <property type="entry name" value="Transglyc_AS"/>
</dbReference>
<dbReference type="InterPro" id="IPR008258">
    <property type="entry name" value="Transglycosylase_SLT_dom_1"/>
</dbReference>
<protein>
    <recommendedName>
        <fullName evidence="2">Transglycosylase SLT domain-containing protein</fullName>
    </recommendedName>
</protein>
<name>A0A1A5YHE5_9BACL</name>
<comment type="similarity">
    <text evidence="1">Belongs to the transglycosylase Slt family.</text>
</comment>
<proteinExistence type="inferred from homology"/>
<dbReference type="CDD" id="cd16896">
    <property type="entry name" value="LT_Slt70-like"/>
    <property type="match status" value="1"/>
</dbReference>
<gene>
    <name evidence="3" type="ORF">A7K91_05435</name>
</gene>
<dbReference type="AlphaFoldDB" id="A0A1A5YHE5"/>
<dbReference type="PANTHER" id="PTHR37423">
    <property type="entry name" value="SOLUBLE LYTIC MUREIN TRANSGLYCOSYLASE-RELATED"/>
    <property type="match status" value="1"/>
</dbReference>
<sequence>MGMDPRTLRTMLQSQLAPSLSFGSTARKDEKNSDGASSVFNTILSAQLSSANDSSASIGSASNSPDAAGIEEMMGLDSSGQPVWTGDGGLWGRVNAESASYYPIWASLLSDVEHRSGYEAADWQQLGGNAAAYAGLIETASAKYGVSSSLIAAVIATESGFDAQAESHAGAKGLMQLMDGTARGLGVQDSFDPVQNVDGGTKYLSLLLRKYNGNELTALAAYNAGPGRMDRLGIYSDEELLSRMEELPQETQRYVVKVQQAKA</sequence>
<evidence type="ECO:0000313" key="4">
    <source>
        <dbReference type="Proteomes" id="UP000092024"/>
    </source>
</evidence>
<dbReference type="SUPFAM" id="SSF53955">
    <property type="entry name" value="Lysozyme-like"/>
    <property type="match status" value="1"/>
</dbReference>
<evidence type="ECO:0000259" key="2">
    <source>
        <dbReference type="Pfam" id="PF01464"/>
    </source>
</evidence>
<accession>A0A1A5YHE5</accession>
<dbReference type="Proteomes" id="UP000092024">
    <property type="component" value="Unassembled WGS sequence"/>
</dbReference>
<dbReference type="Pfam" id="PF01464">
    <property type="entry name" value="SLT"/>
    <property type="match status" value="1"/>
</dbReference>
<organism evidence="3 4">
    <name type="scientific">Paenibacillus oryzae</name>
    <dbReference type="NCBI Taxonomy" id="1844972"/>
    <lineage>
        <taxon>Bacteria</taxon>
        <taxon>Bacillati</taxon>
        <taxon>Bacillota</taxon>
        <taxon>Bacilli</taxon>
        <taxon>Bacillales</taxon>
        <taxon>Paenibacillaceae</taxon>
        <taxon>Paenibacillus</taxon>
    </lineage>
</organism>
<dbReference type="Gene3D" id="1.10.530.10">
    <property type="match status" value="1"/>
</dbReference>
<dbReference type="GO" id="GO:0008933">
    <property type="term" value="F:peptidoglycan lytic transglycosylase activity"/>
    <property type="evidence" value="ECO:0007669"/>
    <property type="project" value="InterPro"/>
</dbReference>
<evidence type="ECO:0000313" key="3">
    <source>
        <dbReference type="EMBL" id="OBR65012.1"/>
    </source>
</evidence>
<keyword evidence="4" id="KW-1185">Reference proteome</keyword>